<name>A0A1P8Q3Q5_9LACO</name>
<dbReference type="RefSeq" id="WP_076615784.1">
    <property type="nucleotide sequence ID" value="NZ_CP019323.1"/>
</dbReference>
<evidence type="ECO:0000313" key="1">
    <source>
        <dbReference type="EMBL" id="APX72463.1"/>
    </source>
</evidence>
<sequence>MSILPVNEPHTPIDTPRNFFIYGATMSGKSYLAEHFPSPLFLNTDGNSLAQSAPAIQIRNIKNANGRGLKQSIITQLDEIIRALQNEHHTYETVVVDVIDDVCVMLEQAICADEGVQTLADIGYGKGFSMFNTVLQEMVMDLKALPLNVVYISRAITEGEGIQAHEIPSLRTKYYNIVNGNADLVIYTQRIGKRYIRKVTDRRKEYIREQIDDPKILRILDNVPGVYDKPVQTSISEQNKIIKQQEEQQQIEGDK</sequence>
<dbReference type="AlphaFoldDB" id="A0A1P8Q3Q5"/>
<dbReference type="Pfam" id="PF13479">
    <property type="entry name" value="AAA_24"/>
    <property type="match status" value="1"/>
</dbReference>
<evidence type="ECO:0000313" key="2">
    <source>
        <dbReference type="Proteomes" id="UP000187499"/>
    </source>
</evidence>
<organism evidence="1 2">
    <name type="scientific">Companilactobacillus allii</name>
    <dbReference type="NCBI Taxonomy" id="1847728"/>
    <lineage>
        <taxon>Bacteria</taxon>
        <taxon>Bacillati</taxon>
        <taxon>Bacillota</taxon>
        <taxon>Bacilli</taxon>
        <taxon>Lactobacillales</taxon>
        <taxon>Lactobacillaceae</taxon>
        <taxon>Companilactobacillus</taxon>
    </lineage>
</organism>
<dbReference type="STRING" id="1847728.BTM29_07835"/>
<gene>
    <name evidence="1" type="ORF">BTM29_07835</name>
</gene>
<dbReference type="Proteomes" id="UP000187499">
    <property type="component" value="Chromosome"/>
</dbReference>
<dbReference type="EMBL" id="CP019323">
    <property type="protein sequence ID" value="APX72463.1"/>
    <property type="molecule type" value="Genomic_DNA"/>
</dbReference>
<keyword evidence="2" id="KW-1185">Reference proteome</keyword>
<accession>A0A1P8Q3Q5</accession>
<reference evidence="2" key="1">
    <citation type="submission" date="2016-12" db="EMBL/GenBank/DDBJ databases">
        <authorList>
            <person name="Jung M.Y."/>
            <person name="Lee S.H."/>
        </authorList>
    </citation>
    <scope>NUCLEOTIDE SEQUENCE [LARGE SCALE GENOMIC DNA]</scope>
    <source>
        <strain evidence="2">WiKim39</strain>
    </source>
</reference>
<dbReference type="KEGG" id="lalw:BTM29_07835"/>
<dbReference type="OrthoDB" id="5413799at2"/>
<protein>
    <submittedName>
        <fullName evidence="1">NTP-binding protein</fullName>
    </submittedName>
</protein>
<proteinExistence type="predicted"/>